<dbReference type="EMBL" id="HBIR01041969">
    <property type="protein sequence ID" value="CAE0574833.1"/>
    <property type="molecule type" value="Transcribed_RNA"/>
</dbReference>
<evidence type="ECO:0000313" key="1">
    <source>
        <dbReference type="EMBL" id="CAE0574833.1"/>
    </source>
</evidence>
<gene>
    <name evidence="1" type="ORF">EHUX00137_LOCUS32750</name>
</gene>
<name>A0A7S3WRX5_EMIHU</name>
<organism evidence="1">
    <name type="scientific">Emiliania huxleyi</name>
    <name type="common">Coccolithophore</name>
    <name type="synonym">Pontosphaera huxleyi</name>
    <dbReference type="NCBI Taxonomy" id="2903"/>
    <lineage>
        <taxon>Eukaryota</taxon>
        <taxon>Haptista</taxon>
        <taxon>Haptophyta</taxon>
        <taxon>Prymnesiophyceae</taxon>
        <taxon>Isochrysidales</taxon>
        <taxon>Noelaerhabdaceae</taxon>
        <taxon>Emiliania</taxon>
    </lineage>
</organism>
<proteinExistence type="predicted"/>
<reference evidence="1" key="1">
    <citation type="submission" date="2021-01" db="EMBL/GenBank/DDBJ databases">
        <authorList>
            <person name="Corre E."/>
            <person name="Pelletier E."/>
            <person name="Niang G."/>
            <person name="Scheremetjew M."/>
            <person name="Finn R."/>
            <person name="Kale V."/>
            <person name="Holt S."/>
            <person name="Cochrane G."/>
            <person name="Meng A."/>
            <person name="Brown T."/>
            <person name="Cohen L."/>
        </authorList>
    </citation>
    <scope>NUCLEOTIDE SEQUENCE</scope>
    <source>
        <strain evidence="1">379</strain>
    </source>
</reference>
<sequence>MKRATWRSARQHVKAVRTCDTERLEQSLAEAAAAFPGCAERVLAVLIHVRAFSLADALDCMKAAGFRVGHALLTLEVFLSSSHAHDGRQSEARLTLADFELAFTFWDKLEDAVKAWLSVSFVRVWQSPAGAGLPGPLLFRLKELWQHTPPTAKQRLPPARACGLGRSKEETFDLLDSHVDLNGDTTALVGELLSRGFLPPDETLGRHGLIGGLVWTRPELAAERLLAGTIALDKPQPTIARALAAAIAGSSSELTDRAVKHFGRFVDLLSESLPQSTNAALAMAGPLLAVAARLKEEERRPILGALSGIYLGPAPGETRVAEVVHPRAAALAWFTNRTVLQPSYEIFLDTAIRAISLRELVGAVRPVESFRVSRGFQERLHAWALAQLERRDATSTQQLLQFLTRWLVKLCTAEQVVTWWLRAVDAANSWSFLLASLPAASAASECDERLHARVAELLEGDTCATPARADAVLLAFAALWPQKVLSQVGIAAWLPLSRRRASPPPSVVSGTLASARTAESAAHINDALAPEAEMARVLAAHPLMHKTKTKREFEQLEDWVLRLEPRLLRAAPVQARLVELLCATWSDRARLLVLCEKFAFKLLVVSETETAPRIAPADIASLVTFLRKCPHLGGKHDFLKRQLARYASASTGGGLKLAPLLPLLEAFAPTAEALIDLLHALLYFPLFEMCNFEMCNDVVDPPVVALLYRLLAAEEEAERRVLLLRSCRFRTPPPPERDECVDSEAFEAAATAAATAGTGVAVATPDVGDAPPPLDLPCPLFRHFGPHGEAVVLEYLRSASPKSLVKLFGGGGEAEAQQEGAAFAKLCGVAMRSWRLAACRLEEVADVLTVVGWFPEARSRCAPLVWGAGDDSGRFEALTVESQVEQHTAQVRQVLASTPPDLGALPRKWWHCVPWGRCTEADLAQLVGAGVEVPLSEVGFAARGWPTQQLLLEAHADDVAALVEFAPQAEGPIGVYLQRVFELLPASDSLLRKLGDGVEDEERLQSGWNQLLHTLLAKIKLRIREQGNPLHSEEQLLLFGGCATRLADPSNSTLLADLMEAKLVDPSHIFELIKFVLGCKYVPNQSGLLHVVRDSALRAMMRLDKGALLPGLVSANLADIGASRLESWPASSPPTQSGERDELHRTLLQGRESALPLQVLFSLAVTELDASVQPLVVRQTERLDADGWLELLSLVKDANPVSGKVHTFPRSLGPLFAERFLARYLRDDPTLPPRHPHRAARDARYYLLFVACTPPAGVARYVLGMLAGQRHELDDMLLGSLADRMSGAEFREVIEYIQPSAWPSRLQWALTCVIEMGDTCEMLRHVLDVLAAFGEGLLAQLLKALLTDPLLATTAKLLAQAEPRTLLRQRLPKAEGSAASRALWLVYHREACRAGAPYTREELRRDAHLTAKAPLSRPEVLLLGVDAPSYKLLIEEAPQHAVCAFAYRLLEAEPAFAAKLSQAQLLSVVELTASGLRDDAHWETCRRVVPAVEPAIALRLSIDLFKASRELPDLQLLKHAYHRVDCFTRKQVWLPAELGALWTSHRDALQREVVEGALPHATTLGGMFSAHVPRLDSASEAAEGGAKQEGRL</sequence>
<protein>
    <submittedName>
        <fullName evidence="1">Uncharacterized protein</fullName>
    </submittedName>
</protein>
<accession>A0A7S3WRX5</accession>